<dbReference type="AlphaFoldDB" id="A0AAD7SQ76"/>
<evidence type="ECO:0000313" key="1">
    <source>
        <dbReference type="EMBL" id="KAJ8406117.1"/>
    </source>
</evidence>
<name>A0AAD7SQ76_9TELE</name>
<evidence type="ECO:0000313" key="2">
    <source>
        <dbReference type="Proteomes" id="UP001221898"/>
    </source>
</evidence>
<comment type="caution">
    <text evidence="1">The sequence shown here is derived from an EMBL/GenBank/DDBJ whole genome shotgun (WGS) entry which is preliminary data.</text>
</comment>
<sequence length="137" mass="15019">MSLFQCHGLTRLGLLSEILQQTARLLSRVKPGKGELYCEVAYVSIKGVFFRAGLDITVKLSTVLKELLFWEQLASHGALFAPVRTLPFTRRPSCGKRNPPCSEEPCRQAGSARSEIDSALGVRLCAHAAMHVCAGEF</sequence>
<reference evidence="1" key="1">
    <citation type="journal article" date="2023" name="Science">
        <title>Genome structures resolve the early diversification of teleost fishes.</title>
        <authorList>
            <person name="Parey E."/>
            <person name="Louis A."/>
            <person name="Montfort J."/>
            <person name="Bouchez O."/>
            <person name="Roques C."/>
            <person name="Iampietro C."/>
            <person name="Lluch J."/>
            <person name="Castinel A."/>
            <person name="Donnadieu C."/>
            <person name="Desvignes T."/>
            <person name="Floi Bucao C."/>
            <person name="Jouanno E."/>
            <person name="Wen M."/>
            <person name="Mejri S."/>
            <person name="Dirks R."/>
            <person name="Jansen H."/>
            <person name="Henkel C."/>
            <person name="Chen W.J."/>
            <person name="Zahm M."/>
            <person name="Cabau C."/>
            <person name="Klopp C."/>
            <person name="Thompson A.W."/>
            <person name="Robinson-Rechavi M."/>
            <person name="Braasch I."/>
            <person name="Lecointre G."/>
            <person name="Bobe J."/>
            <person name="Postlethwait J.H."/>
            <person name="Berthelot C."/>
            <person name="Roest Crollius H."/>
            <person name="Guiguen Y."/>
        </authorList>
    </citation>
    <scope>NUCLEOTIDE SEQUENCE</scope>
    <source>
        <strain evidence="1">NC1722</strain>
    </source>
</reference>
<organism evidence="1 2">
    <name type="scientific">Aldrovandia affinis</name>
    <dbReference type="NCBI Taxonomy" id="143900"/>
    <lineage>
        <taxon>Eukaryota</taxon>
        <taxon>Metazoa</taxon>
        <taxon>Chordata</taxon>
        <taxon>Craniata</taxon>
        <taxon>Vertebrata</taxon>
        <taxon>Euteleostomi</taxon>
        <taxon>Actinopterygii</taxon>
        <taxon>Neopterygii</taxon>
        <taxon>Teleostei</taxon>
        <taxon>Notacanthiformes</taxon>
        <taxon>Halosauridae</taxon>
        <taxon>Aldrovandia</taxon>
    </lineage>
</organism>
<dbReference type="EMBL" id="JAINUG010000045">
    <property type="protein sequence ID" value="KAJ8406117.1"/>
    <property type="molecule type" value="Genomic_DNA"/>
</dbReference>
<dbReference type="Proteomes" id="UP001221898">
    <property type="component" value="Unassembled WGS sequence"/>
</dbReference>
<protein>
    <submittedName>
        <fullName evidence="1">Uncharacterized protein</fullName>
    </submittedName>
</protein>
<keyword evidence="2" id="KW-1185">Reference proteome</keyword>
<accession>A0AAD7SQ76</accession>
<proteinExistence type="predicted"/>
<gene>
    <name evidence="1" type="ORF">AAFF_G00310050</name>
</gene>